<protein>
    <recommendedName>
        <fullName evidence="3">DUF4272 domain-containing protein</fullName>
    </recommendedName>
</protein>
<comment type="caution">
    <text evidence="1">The sequence shown here is derived from an EMBL/GenBank/DDBJ whole genome shotgun (WGS) entry which is preliminary data.</text>
</comment>
<name>A0ABP8CSU6_9FLAO</name>
<dbReference type="RefSeq" id="WP_344713719.1">
    <property type="nucleotide sequence ID" value="NZ_BAABCB010000015.1"/>
</dbReference>
<sequence length="407" mass="46754">MICTLYAHQLGFDKIITILKTNIPKGQITFSELDGFKIAEIQTKGGLFSSDHIVKISYRERLQPDYQISDTEHCPLNENLKGLYGFASSLPTTNENIKSLFLRKIQTLNSEFSIFQEKGKTKNLKDIISQLADEFDAIVFAQPQTIISKADGQHFLDKHLNLIIDLNGHCEIKELKVVIDSKYYDGEIEEITEDQKSRKEESELILKNHHIKINANLPFIESENATTIRTAKEIAQRVTILTITNLVAFNNISGDDALKMITDFDLLDIVTPDEKSFLENPTDQKKNQETWKCECIWTLMWALKIVDDLGFPNQMADLNNIPFENYPIGPDKNPNDFINAQTEVRSKTEILNANDLYYRMDWACVDARINGKEITEIHNGIVYERHYALNWLINYMSSDWDDVTCDT</sequence>
<gene>
    <name evidence="1" type="ORF">GCM10022292_15060</name>
</gene>
<keyword evidence="2" id="KW-1185">Reference proteome</keyword>
<evidence type="ECO:0000313" key="1">
    <source>
        <dbReference type="EMBL" id="GAA4242885.1"/>
    </source>
</evidence>
<organism evidence="1 2">
    <name type="scientific">Winogradskyella damuponensis</name>
    <dbReference type="NCBI Taxonomy" id="943939"/>
    <lineage>
        <taxon>Bacteria</taxon>
        <taxon>Pseudomonadati</taxon>
        <taxon>Bacteroidota</taxon>
        <taxon>Flavobacteriia</taxon>
        <taxon>Flavobacteriales</taxon>
        <taxon>Flavobacteriaceae</taxon>
        <taxon>Winogradskyella</taxon>
    </lineage>
</organism>
<dbReference type="EMBL" id="BAABCB010000015">
    <property type="protein sequence ID" value="GAA4242885.1"/>
    <property type="molecule type" value="Genomic_DNA"/>
</dbReference>
<dbReference type="Pfam" id="PF14094">
    <property type="entry name" value="DUF4272"/>
    <property type="match status" value="1"/>
</dbReference>
<evidence type="ECO:0008006" key="3">
    <source>
        <dbReference type="Google" id="ProtNLM"/>
    </source>
</evidence>
<dbReference type="Proteomes" id="UP001501682">
    <property type="component" value="Unassembled WGS sequence"/>
</dbReference>
<reference evidence="2" key="1">
    <citation type="journal article" date="2019" name="Int. J. Syst. Evol. Microbiol.">
        <title>The Global Catalogue of Microorganisms (GCM) 10K type strain sequencing project: providing services to taxonomists for standard genome sequencing and annotation.</title>
        <authorList>
            <consortium name="The Broad Institute Genomics Platform"/>
            <consortium name="The Broad Institute Genome Sequencing Center for Infectious Disease"/>
            <person name="Wu L."/>
            <person name="Ma J."/>
        </authorList>
    </citation>
    <scope>NUCLEOTIDE SEQUENCE [LARGE SCALE GENOMIC DNA]</scope>
    <source>
        <strain evidence="2">JCM 17633</strain>
    </source>
</reference>
<dbReference type="InterPro" id="IPR025368">
    <property type="entry name" value="DUF4272"/>
</dbReference>
<proteinExistence type="predicted"/>
<evidence type="ECO:0000313" key="2">
    <source>
        <dbReference type="Proteomes" id="UP001501682"/>
    </source>
</evidence>
<accession>A0ABP8CSU6</accession>